<protein>
    <submittedName>
        <fullName evidence="4">Alpha/beta hydrolase fold domain-containing protein</fullName>
    </submittedName>
</protein>
<feature type="region of interest" description="Disordered" evidence="2">
    <location>
        <begin position="198"/>
        <end position="220"/>
    </location>
</feature>
<accession>A0ABV5LU86</accession>
<evidence type="ECO:0000313" key="4">
    <source>
        <dbReference type="EMBL" id="MFB9377647.1"/>
    </source>
</evidence>
<gene>
    <name evidence="4" type="ORF">ACFFVI_11790</name>
</gene>
<dbReference type="Proteomes" id="UP001589748">
    <property type="component" value="Unassembled WGS sequence"/>
</dbReference>
<dbReference type="PANTHER" id="PTHR48081:SF13">
    <property type="entry name" value="ALPHA_BETA HYDROLASE"/>
    <property type="match status" value="1"/>
</dbReference>
<dbReference type="GO" id="GO:0016787">
    <property type="term" value="F:hydrolase activity"/>
    <property type="evidence" value="ECO:0007669"/>
    <property type="project" value="UniProtKB-KW"/>
</dbReference>
<keyword evidence="1 4" id="KW-0378">Hydrolase</keyword>
<evidence type="ECO:0000313" key="5">
    <source>
        <dbReference type="Proteomes" id="UP001589748"/>
    </source>
</evidence>
<dbReference type="InterPro" id="IPR050300">
    <property type="entry name" value="GDXG_lipolytic_enzyme"/>
</dbReference>
<organism evidence="4 5">
    <name type="scientific">Kineococcus gynurae</name>
    <dbReference type="NCBI Taxonomy" id="452979"/>
    <lineage>
        <taxon>Bacteria</taxon>
        <taxon>Bacillati</taxon>
        <taxon>Actinomycetota</taxon>
        <taxon>Actinomycetes</taxon>
        <taxon>Kineosporiales</taxon>
        <taxon>Kineosporiaceae</taxon>
        <taxon>Kineococcus</taxon>
    </lineage>
</organism>
<proteinExistence type="predicted"/>
<dbReference type="EMBL" id="JBHMDM010000005">
    <property type="protein sequence ID" value="MFB9377647.1"/>
    <property type="molecule type" value="Genomic_DNA"/>
</dbReference>
<sequence>MSRPSAGAPRVLPADRGRTNVFVHLGVVYRRVDGLDLHLQVIQPSGDAAMLGWEAAFSGRYPCLAFVQGSGWRRQDLGAGLAFLCRLAERGHVVAVVEHRSSAVAPHPAQVHDARAAVRWLRAHAEDYGIDPDRVAVSGDSSGGHVALLLHATDGAPALDEDPDGAALRLTHTVAFYPPTDLTRMDHEDAVRELLGGVGPGEDPAAARAASPATHLDRRPRGPVLLVHGSADEVVPPEHSTGYADVLRAAGQHCEVVMVEGAGHGIWPSLFTPELIDVVDDFLRR</sequence>
<dbReference type="InterPro" id="IPR029058">
    <property type="entry name" value="AB_hydrolase_fold"/>
</dbReference>
<comment type="caution">
    <text evidence="4">The sequence shown here is derived from an EMBL/GenBank/DDBJ whole genome shotgun (WGS) entry which is preliminary data.</text>
</comment>
<dbReference type="Gene3D" id="3.40.50.1820">
    <property type="entry name" value="alpha/beta hydrolase"/>
    <property type="match status" value="1"/>
</dbReference>
<evidence type="ECO:0000256" key="1">
    <source>
        <dbReference type="ARBA" id="ARBA00022801"/>
    </source>
</evidence>
<feature type="compositionally biased region" description="Low complexity" evidence="2">
    <location>
        <begin position="204"/>
        <end position="213"/>
    </location>
</feature>
<reference evidence="4 5" key="1">
    <citation type="submission" date="2024-09" db="EMBL/GenBank/DDBJ databases">
        <authorList>
            <person name="Sun Q."/>
            <person name="Mori K."/>
        </authorList>
    </citation>
    <scope>NUCLEOTIDE SEQUENCE [LARGE SCALE GENOMIC DNA]</scope>
    <source>
        <strain evidence="4 5">TISTR 1856</strain>
    </source>
</reference>
<keyword evidence="5" id="KW-1185">Reference proteome</keyword>
<dbReference type="SUPFAM" id="SSF53474">
    <property type="entry name" value="alpha/beta-Hydrolases"/>
    <property type="match status" value="1"/>
</dbReference>
<dbReference type="InterPro" id="IPR049492">
    <property type="entry name" value="BD-FAE-like_dom"/>
</dbReference>
<feature type="domain" description="BD-FAE-like" evidence="3">
    <location>
        <begin position="58"/>
        <end position="242"/>
    </location>
</feature>
<dbReference type="PANTHER" id="PTHR48081">
    <property type="entry name" value="AB HYDROLASE SUPERFAMILY PROTEIN C4A8.06C"/>
    <property type="match status" value="1"/>
</dbReference>
<name>A0ABV5LU86_9ACTN</name>
<dbReference type="Pfam" id="PF20434">
    <property type="entry name" value="BD-FAE"/>
    <property type="match status" value="1"/>
</dbReference>
<evidence type="ECO:0000256" key="2">
    <source>
        <dbReference type="SAM" id="MobiDB-lite"/>
    </source>
</evidence>
<dbReference type="RefSeq" id="WP_380138767.1">
    <property type="nucleotide sequence ID" value="NZ_JBHLUI010000010.1"/>
</dbReference>
<evidence type="ECO:0000259" key="3">
    <source>
        <dbReference type="Pfam" id="PF20434"/>
    </source>
</evidence>